<feature type="domain" description="Inner membrane protein YgaP-like transmembrane" evidence="2">
    <location>
        <begin position="1"/>
        <end position="61"/>
    </location>
</feature>
<accession>A0ABM7Y996</accession>
<gene>
    <name evidence="3" type="ORF">Rmf_50290</name>
</gene>
<feature type="transmembrane region" description="Helical" evidence="1">
    <location>
        <begin position="12"/>
        <end position="34"/>
    </location>
</feature>
<dbReference type="RefSeq" id="WP_244457194.1">
    <property type="nucleotide sequence ID" value="NZ_AP025637.1"/>
</dbReference>
<dbReference type="EMBL" id="AP025637">
    <property type="protein sequence ID" value="BDG75100.1"/>
    <property type="molecule type" value="Genomic_DNA"/>
</dbReference>
<name>A0ABM7Y996_9PROT</name>
<dbReference type="Proteomes" id="UP000831327">
    <property type="component" value="Chromosome"/>
</dbReference>
<evidence type="ECO:0000259" key="2">
    <source>
        <dbReference type="Pfam" id="PF11127"/>
    </source>
</evidence>
<keyword evidence="1" id="KW-0472">Membrane</keyword>
<reference evidence="3 4" key="1">
    <citation type="journal article" date="2016" name="Microbes Environ.">
        <title>Phylogenetically diverse aerobic anoxygenic phototrophic bacteria isolated from epilithic biofilms in Tama river, Japan.</title>
        <authorList>
            <person name="Hirose S."/>
            <person name="Matsuura K."/>
            <person name="Haruta S."/>
        </authorList>
    </citation>
    <scope>NUCLEOTIDE SEQUENCE [LARGE SCALE GENOMIC DNA]</scope>
    <source>
        <strain evidence="3 4">S08</strain>
    </source>
</reference>
<protein>
    <recommendedName>
        <fullName evidence="2">Inner membrane protein YgaP-like transmembrane domain-containing protein</fullName>
    </recommendedName>
</protein>
<dbReference type="InterPro" id="IPR021309">
    <property type="entry name" value="YgaP-like_TM"/>
</dbReference>
<evidence type="ECO:0000256" key="1">
    <source>
        <dbReference type="SAM" id="Phobius"/>
    </source>
</evidence>
<keyword evidence="1" id="KW-1133">Transmembrane helix</keyword>
<evidence type="ECO:0000313" key="3">
    <source>
        <dbReference type="EMBL" id="BDG75100.1"/>
    </source>
</evidence>
<keyword evidence="4" id="KW-1185">Reference proteome</keyword>
<sequence length="66" mass="6560">MTCNVGGVDRALRIAAGLVILALGVAGPLGWWGLVGLVPLATGVLRVCPAYTILGVRTCAADGKAA</sequence>
<keyword evidence="1" id="KW-0812">Transmembrane</keyword>
<evidence type="ECO:0000313" key="4">
    <source>
        <dbReference type="Proteomes" id="UP000831327"/>
    </source>
</evidence>
<proteinExistence type="predicted"/>
<dbReference type="Pfam" id="PF11127">
    <property type="entry name" value="YgaP-like_TM"/>
    <property type="match status" value="1"/>
</dbReference>
<organism evidence="3 4">
    <name type="scientific">Roseomonas fluvialis</name>
    <dbReference type="NCBI Taxonomy" id="1750527"/>
    <lineage>
        <taxon>Bacteria</taxon>
        <taxon>Pseudomonadati</taxon>
        <taxon>Pseudomonadota</taxon>
        <taxon>Alphaproteobacteria</taxon>
        <taxon>Acetobacterales</taxon>
        <taxon>Roseomonadaceae</taxon>
        <taxon>Roseomonas</taxon>
    </lineage>
</organism>